<accession>A0A7X8XY91</accession>
<evidence type="ECO:0000313" key="5">
    <source>
        <dbReference type="Proteomes" id="UP000585050"/>
    </source>
</evidence>
<evidence type="ECO:0000259" key="3">
    <source>
        <dbReference type="PROSITE" id="PS01124"/>
    </source>
</evidence>
<dbReference type="InterPro" id="IPR053142">
    <property type="entry name" value="PchR_regulatory_protein"/>
</dbReference>
<comment type="caution">
    <text evidence="4">The sequence shown here is derived from an EMBL/GenBank/DDBJ whole genome shotgun (WGS) entry which is preliminary data.</text>
</comment>
<reference evidence="4 5" key="1">
    <citation type="submission" date="2020-04" db="EMBL/GenBank/DDBJ databases">
        <title>Flammeovirga sp. SR4, a novel species isolated from seawater.</title>
        <authorList>
            <person name="Wang X."/>
        </authorList>
    </citation>
    <scope>NUCLEOTIDE SEQUENCE [LARGE SCALE GENOMIC DNA]</scope>
    <source>
        <strain evidence="4 5">SR4</strain>
    </source>
</reference>
<gene>
    <name evidence="4" type="ORF">HGP29_22515</name>
</gene>
<evidence type="ECO:0000256" key="1">
    <source>
        <dbReference type="ARBA" id="ARBA00023015"/>
    </source>
</evidence>
<keyword evidence="5" id="KW-1185">Reference proteome</keyword>
<evidence type="ECO:0000313" key="4">
    <source>
        <dbReference type="EMBL" id="NLR93992.1"/>
    </source>
</evidence>
<dbReference type="Pfam" id="PF12833">
    <property type="entry name" value="HTH_18"/>
    <property type="match status" value="1"/>
</dbReference>
<evidence type="ECO:0000256" key="2">
    <source>
        <dbReference type="ARBA" id="ARBA00023163"/>
    </source>
</evidence>
<keyword evidence="2" id="KW-0804">Transcription</keyword>
<proteinExistence type="predicted"/>
<dbReference type="PANTHER" id="PTHR47893">
    <property type="entry name" value="REGULATORY PROTEIN PCHR"/>
    <property type="match status" value="1"/>
</dbReference>
<dbReference type="PROSITE" id="PS01124">
    <property type="entry name" value="HTH_ARAC_FAMILY_2"/>
    <property type="match status" value="1"/>
</dbReference>
<dbReference type="GO" id="GO:0003700">
    <property type="term" value="F:DNA-binding transcription factor activity"/>
    <property type="evidence" value="ECO:0007669"/>
    <property type="project" value="InterPro"/>
</dbReference>
<dbReference type="PANTHER" id="PTHR47893:SF1">
    <property type="entry name" value="REGULATORY PROTEIN PCHR"/>
    <property type="match status" value="1"/>
</dbReference>
<dbReference type="AlphaFoldDB" id="A0A7X8XY91"/>
<dbReference type="EMBL" id="JABAIL010000009">
    <property type="protein sequence ID" value="NLR93992.1"/>
    <property type="molecule type" value="Genomic_DNA"/>
</dbReference>
<sequence>MDYQYIIEGNELSPTGSYEKVAKDLRGQWDGENLKVENSWCDIDAHSFNFLDDMYVSISTLHFKKPVLFRSNRTQEDQPYFALKIGFTGTFHGDEDSHDFNNLGVFFYNSNQQFEVEYPLNTKCQWVSIIFSLSLYEKFMAANISEITKLIYDKNPWFKYFSLDIEIENLVRAIVFNLDKKRRIPIYFFTKPLEIIGLIREKMEKEANGFKRNIHEDDLKIMMQLKEQYLSDFTKQPNLSELSFKYGMSISKLNRVFKSIFDKPILQFYNQQKIEEAYRQINRTNKSITEISMDLNFTNVGYMSKMFKQYYGFAPSVLKEKKI</sequence>
<dbReference type="SUPFAM" id="SSF46689">
    <property type="entry name" value="Homeodomain-like"/>
    <property type="match status" value="1"/>
</dbReference>
<organism evidence="4 5">
    <name type="scientific">Flammeovirga agarivorans</name>
    <dbReference type="NCBI Taxonomy" id="2726742"/>
    <lineage>
        <taxon>Bacteria</taxon>
        <taxon>Pseudomonadati</taxon>
        <taxon>Bacteroidota</taxon>
        <taxon>Cytophagia</taxon>
        <taxon>Cytophagales</taxon>
        <taxon>Flammeovirgaceae</taxon>
        <taxon>Flammeovirga</taxon>
    </lineage>
</organism>
<name>A0A7X8XY91_9BACT</name>
<dbReference type="InterPro" id="IPR018060">
    <property type="entry name" value="HTH_AraC"/>
</dbReference>
<dbReference type="InterPro" id="IPR009057">
    <property type="entry name" value="Homeodomain-like_sf"/>
</dbReference>
<dbReference type="GO" id="GO:0043565">
    <property type="term" value="F:sequence-specific DNA binding"/>
    <property type="evidence" value="ECO:0007669"/>
    <property type="project" value="InterPro"/>
</dbReference>
<dbReference type="Proteomes" id="UP000585050">
    <property type="component" value="Unassembled WGS sequence"/>
</dbReference>
<dbReference type="RefSeq" id="WP_168884705.1">
    <property type="nucleotide sequence ID" value="NZ_JABAIL010000009.1"/>
</dbReference>
<keyword evidence="1" id="KW-0805">Transcription regulation</keyword>
<protein>
    <submittedName>
        <fullName evidence="4">Helix-turn-helix transcriptional regulator</fullName>
    </submittedName>
</protein>
<dbReference type="SMART" id="SM00342">
    <property type="entry name" value="HTH_ARAC"/>
    <property type="match status" value="1"/>
</dbReference>
<feature type="domain" description="HTH araC/xylS-type" evidence="3">
    <location>
        <begin position="223"/>
        <end position="321"/>
    </location>
</feature>
<dbReference type="Gene3D" id="1.10.10.60">
    <property type="entry name" value="Homeodomain-like"/>
    <property type="match status" value="1"/>
</dbReference>